<comment type="similarity">
    <text evidence="2 6">Belongs to the FPP/GGPP synthase family.</text>
</comment>
<dbReference type="EC" id="2.5.1.30" evidence="7"/>
<dbReference type="EMBL" id="LT906446">
    <property type="protein sequence ID" value="SNV00693.1"/>
    <property type="molecule type" value="Genomic_DNA"/>
</dbReference>
<organism evidence="7 8">
    <name type="scientific">Megamonas hypermegale</name>
    <dbReference type="NCBI Taxonomy" id="158847"/>
    <lineage>
        <taxon>Bacteria</taxon>
        <taxon>Bacillati</taxon>
        <taxon>Bacillota</taxon>
        <taxon>Negativicutes</taxon>
        <taxon>Selenomonadales</taxon>
        <taxon>Selenomonadaceae</taxon>
        <taxon>Megamonas</taxon>
    </lineage>
</organism>
<keyword evidence="4" id="KW-0479">Metal-binding</keyword>
<dbReference type="SFLD" id="SFLDS00005">
    <property type="entry name" value="Isoprenoid_Synthase_Type_I"/>
    <property type="match status" value="1"/>
</dbReference>
<evidence type="ECO:0000256" key="5">
    <source>
        <dbReference type="ARBA" id="ARBA00022842"/>
    </source>
</evidence>
<sequence length="325" mass="36031">MLTTNKMFYIIKKDLSSLEDLLYETVESPVELITDIGRHLISSGGKRIRPALYILATKSSDNVDKNYSMPLAMAIEMIHTASLVHDDVLDNASTRRGSATANAKWGNNIAVLTGDYLFAKAFAAIAKNDYGPRISELLASIVCDLSEGEILQNHFGYSIPEDFDVYYDRIAKKTANFIAVSCELGAIVAKQPEENIKALREYGYCIGMAFQIVDDILDLTSSSKKIGKPAGNDILQGVITLPVIYAYKHSSNAEELKNIIENRQMTHEDLTRAIDIVKQSDGIEFAKTKVNEFLNRAHAIIPNNIPSSVHKSFDAIADFIGKRDY</sequence>
<accession>A0A239TVM8</accession>
<dbReference type="InterPro" id="IPR000092">
    <property type="entry name" value="Polyprenyl_synt"/>
</dbReference>
<gene>
    <name evidence="7" type="primary">hepT</name>
    <name evidence="7" type="ORF">SAMEA4364220_01345</name>
</gene>
<evidence type="ECO:0000256" key="4">
    <source>
        <dbReference type="ARBA" id="ARBA00022723"/>
    </source>
</evidence>
<dbReference type="Gene3D" id="1.10.600.10">
    <property type="entry name" value="Farnesyl Diphosphate Synthase"/>
    <property type="match status" value="1"/>
</dbReference>
<dbReference type="CDD" id="cd00685">
    <property type="entry name" value="Trans_IPPS_HT"/>
    <property type="match status" value="1"/>
</dbReference>
<keyword evidence="3 6" id="KW-0808">Transferase</keyword>
<dbReference type="AlphaFoldDB" id="A0A239TVM8"/>
<evidence type="ECO:0000256" key="3">
    <source>
        <dbReference type="ARBA" id="ARBA00022679"/>
    </source>
</evidence>
<evidence type="ECO:0000313" key="8">
    <source>
        <dbReference type="Proteomes" id="UP000215383"/>
    </source>
</evidence>
<evidence type="ECO:0000256" key="1">
    <source>
        <dbReference type="ARBA" id="ARBA00001946"/>
    </source>
</evidence>
<dbReference type="GO" id="GO:0008299">
    <property type="term" value="P:isoprenoid biosynthetic process"/>
    <property type="evidence" value="ECO:0007669"/>
    <property type="project" value="InterPro"/>
</dbReference>
<evidence type="ECO:0000256" key="2">
    <source>
        <dbReference type="ARBA" id="ARBA00006706"/>
    </source>
</evidence>
<dbReference type="InterPro" id="IPR033749">
    <property type="entry name" value="Polyprenyl_synt_CS"/>
</dbReference>
<dbReference type="GO" id="GO:0000010">
    <property type="term" value="F:heptaprenyl diphosphate synthase activity"/>
    <property type="evidence" value="ECO:0007669"/>
    <property type="project" value="UniProtKB-EC"/>
</dbReference>
<dbReference type="eggNOG" id="COG0142">
    <property type="taxonomic scope" value="Bacteria"/>
</dbReference>
<dbReference type="PROSITE" id="PS00723">
    <property type="entry name" value="POLYPRENYL_SYNTHASE_1"/>
    <property type="match status" value="1"/>
</dbReference>
<dbReference type="SUPFAM" id="SSF48576">
    <property type="entry name" value="Terpenoid synthases"/>
    <property type="match status" value="1"/>
</dbReference>
<evidence type="ECO:0000313" key="7">
    <source>
        <dbReference type="EMBL" id="SNV00693.1"/>
    </source>
</evidence>
<keyword evidence="5" id="KW-0460">Magnesium</keyword>
<dbReference type="Pfam" id="PF00348">
    <property type="entry name" value="polyprenyl_synt"/>
    <property type="match status" value="1"/>
</dbReference>
<comment type="cofactor">
    <cofactor evidence="1">
        <name>Mg(2+)</name>
        <dbReference type="ChEBI" id="CHEBI:18420"/>
    </cofactor>
</comment>
<dbReference type="InterPro" id="IPR008949">
    <property type="entry name" value="Isoprenoid_synthase_dom_sf"/>
</dbReference>
<dbReference type="Proteomes" id="UP000215383">
    <property type="component" value="Chromosome 1"/>
</dbReference>
<keyword evidence="8" id="KW-1185">Reference proteome</keyword>
<evidence type="ECO:0000256" key="6">
    <source>
        <dbReference type="RuleBase" id="RU004466"/>
    </source>
</evidence>
<proteinExistence type="inferred from homology"/>
<dbReference type="PANTHER" id="PTHR12001">
    <property type="entry name" value="GERANYLGERANYL PYROPHOSPHATE SYNTHASE"/>
    <property type="match status" value="1"/>
</dbReference>
<dbReference type="GeneID" id="78507346"/>
<name>A0A239TVM8_9FIRM</name>
<dbReference type="RefSeq" id="WP_081654843.1">
    <property type="nucleotide sequence ID" value="NZ_LT906446.1"/>
</dbReference>
<protein>
    <submittedName>
        <fullName evidence="7">Heptaprenyl diphosphate synthase component 2</fullName>
        <ecNumber evidence="7">2.5.1.30</ecNumber>
    </submittedName>
</protein>
<dbReference type="PROSITE" id="PS00444">
    <property type="entry name" value="POLYPRENYL_SYNTHASE_2"/>
    <property type="match status" value="1"/>
</dbReference>
<dbReference type="GO" id="GO:0046872">
    <property type="term" value="F:metal ion binding"/>
    <property type="evidence" value="ECO:0007669"/>
    <property type="project" value="UniProtKB-KW"/>
</dbReference>
<dbReference type="PANTHER" id="PTHR12001:SF69">
    <property type="entry name" value="ALL TRANS-POLYPRENYL-DIPHOSPHATE SYNTHASE PDSS1"/>
    <property type="match status" value="1"/>
</dbReference>
<reference evidence="7 8" key="1">
    <citation type="submission" date="2017-06" db="EMBL/GenBank/DDBJ databases">
        <authorList>
            <consortium name="Pathogen Informatics"/>
        </authorList>
    </citation>
    <scope>NUCLEOTIDE SEQUENCE [LARGE SCALE GENOMIC DNA]</scope>
    <source>
        <strain evidence="7 8">NCTC10570</strain>
    </source>
</reference>